<evidence type="ECO:0000256" key="9">
    <source>
        <dbReference type="ARBA" id="ARBA00022857"/>
    </source>
</evidence>
<evidence type="ECO:0000256" key="12">
    <source>
        <dbReference type="ARBA" id="ARBA00023157"/>
    </source>
</evidence>
<protein>
    <recommendedName>
        <fullName evidence="14">NAD(P)(+)--arginine ADP-ribosyltransferase</fullName>
        <ecNumber evidence="14">2.4.2.31</ecNumber>
    </recommendedName>
    <alternativeName>
        <fullName evidence="14">Mono(ADP-ribosyl)transferase</fullName>
    </alternativeName>
</protein>
<sequence length="281" mass="32784">MVTYLPCANSSINAGYCKKLTNNTTQLVLKTNVLFFFVFQESNEITLEFYNDSVDDMYSNCKANMETMMFDKYSEELTEKPYGKYWEEEKQNIINDKILTKMELLAIRVYTENKNNVYSEFNRAVRTGRKIYGTSFEFHNLHFFLTSALQKLKETHKGSCYNTYRRSKDTYKLMPNEIRFGSFASSSLTTNQISYGQETCFKIETCHGAVVEQYSAYPAEREVLIPPYEKFTKVAELRDCFPWDLRLVTGWPWNKVGSDSGESLLGPFEHKSLFLTEATRF</sequence>
<evidence type="ECO:0000256" key="6">
    <source>
        <dbReference type="ARBA" id="ARBA00022679"/>
    </source>
</evidence>
<keyword evidence="16" id="KW-1185">Reference proteome</keyword>
<keyword evidence="10" id="KW-0843">Virulence</keyword>
<dbReference type="GO" id="GO:0003950">
    <property type="term" value="F:NAD+ poly-ADP-ribosyltransferase activity"/>
    <property type="evidence" value="ECO:0007669"/>
    <property type="project" value="TreeGrafter"/>
</dbReference>
<reference evidence="15" key="1">
    <citation type="submission" date="2025-08" db="UniProtKB">
        <authorList>
            <consortium name="Ensembl"/>
        </authorList>
    </citation>
    <scope>IDENTIFICATION</scope>
</reference>
<keyword evidence="8" id="KW-0732">Signal</keyword>
<dbReference type="Ensembl" id="ENSFHET00000019779.1">
    <property type="protein sequence ID" value="ENSFHEP00000012492.1"/>
    <property type="gene ID" value="ENSFHEG00000013970.1"/>
</dbReference>
<proteinExistence type="inferred from homology"/>
<dbReference type="SUPFAM" id="SSF56399">
    <property type="entry name" value="ADP-ribosylation"/>
    <property type="match status" value="1"/>
</dbReference>
<dbReference type="GO" id="GO:0005576">
    <property type="term" value="C:extracellular region"/>
    <property type="evidence" value="ECO:0007669"/>
    <property type="project" value="UniProtKB-SubCell"/>
</dbReference>
<keyword evidence="3" id="KW-0964">Secreted</keyword>
<dbReference type="AlphaFoldDB" id="A0A3Q2PJH7"/>
<dbReference type="PROSITE" id="PS51996">
    <property type="entry name" value="TR_MART"/>
    <property type="match status" value="1"/>
</dbReference>
<reference evidence="15" key="2">
    <citation type="submission" date="2025-09" db="UniProtKB">
        <authorList>
            <consortium name="Ensembl"/>
        </authorList>
    </citation>
    <scope>IDENTIFICATION</scope>
</reference>
<dbReference type="FunFam" id="3.90.176.10:FF:000001">
    <property type="entry name" value="NAD(P)(+)--arginine ADP-ribosyltransferase"/>
    <property type="match status" value="1"/>
</dbReference>
<keyword evidence="5 14" id="KW-0328">Glycosyltransferase</keyword>
<evidence type="ECO:0000256" key="2">
    <source>
        <dbReference type="ARBA" id="ARBA00009558"/>
    </source>
</evidence>
<keyword evidence="4" id="KW-0800">Toxin</keyword>
<dbReference type="EC" id="2.4.2.31" evidence="14"/>
<evidence type="ECO:0000256" key="7">
    <source>
        <dbReference type="ARBA" id="ARBA00022695"/>
    </source>
</evidence>
<keyword evidence="6 14" id="KW-0808">Transferase</keyword>
<keyword evidence="12" id="KW-1015">Disulfide bond</keyword>
<evidence type="ECO:0000256" key="5">
    <source>
        <dbReference type="ARBA" id="ARBA00022676"/>
    </source>
</evidence>
<dbReference type="PRINTS" id="PR00970">
    <property type="entry name" value="RIBTRNSFRASE"/>
</dbReference>
<dbReference type="GO" id="GO:0016779">
    <property type="term" value="F:nucleotidyltransferase activity"/>
    <property type="evidence" value="ECO:0007669"/>
    <property type="project" value="UniProtKB-KW"/>
</dbReference>
<evidence type="ECO:0000256" key="1">
    <source>
        <dbReference type="ARBA" id="ARBA00004613"/>
    </source>
</evidence>
<comment type="catalytic activity">
    <reaction evidence="13 14">
        <text>L-arginyl-[protein] + NAD(+) = N(omega)-(ADP-D-ribosyl)-L-arginyl-[protein] + nicotinamide + H(+)</text>
        <dbReference type="Rhea" id="RHEA:19149"/>
        <dbReference type="Rhea" id="RHEA-COMP:10532"/>
        <dbReference type="Rhea" id="RHEA-COMP:15087"/>
        <dbReference type="ChEBI" id="CHEBI:15378"/>
        <dbReference type="ChEBI" id="CHEBI:17154"/>
        <dbReference type="ChEBI" id="CHEBI:29965"/>
        <dbReference type="ChEBI" id="CHEBI:57540"/>
        <dbReference type="ChEBI" id="CHEBI:142554"/>
        <dbReference type="EC" id="2.4.2.31"/>
    </reaction>
</comment>
<dbReference type="InterPro" id="IPR000768">
    <property type="entry name" value="ART"/>
</dbReference>
<evidence type="ECO:0000256" key="8">
    <source>
        <dbReference type="ARBA" id="ARBA00022729"/>
    </source>
</evidence>
<dbReference type="Proteomes" id="UP000265000">
    <property type="component" value="Unplaced"/>
</dbReference>
<evidence type="ECO:0000256" key="14">
    <source>
        <dbReference type="RuleBase" id="RU361228"/>
    </source>
</evidence>
<evidence type="ECO:0000256" key="10">
    <source>
        <dbReference type="ARBA" id="ARBA00023026"/>
    </source>
</evidence>
<evidence type="ECO:0000313" key="16">
    <source>
        <dbReference type="Proteomes" id="UP000265000"/>
    </source>
</evidence>
<evidence type="ECO:0000256" key="11">
    <source>
        <dbReference type="ARBA" id="ARBA00023027"/>
    </source>
</evidence>
<dbReference type="GO" id="GO:0106274">
    <property type="term" value="F:NAD+-protein-arginine ADP-ribosyltransferase activity"/>
    <property type="evidence" value="ECO:0007669"/>
    <property type="project" value="UniProtKB-EC"/>
</dbReference>
<accession>A0A3Q2PJH7</accession>
<evidence type="ECO:0000256" key="3">
    <source>
        <dbReference type="ARBA" id="ARBA00022525"/>
    </source>
</evidence>
<keyword evidence="9 14" id="KW-0521">NADP</keyword>
<evidence type="ECO:0000256" key="4">
    <source>
        <dbReference type="ARBA" id="ARBA00022656"/>
    </source>
</evidence>
<dbReference type="PANTHER" id="PTHR10339:SF25">
    <property type="entry name" value="SECRETED EXOENZYME S"/>
    <property type="match status" value="1"/>
</dbReference>
<dbReference type="GeneTree" id="ENSGT01030000234601"/>
<comment type="similarity">
    <text evidence="2 14">Belongs to the Arg-specific ADP-ribosyltransferase family.</text>
</comment>
<comment type="subcellular location">
    <subcellularLocation>
        <location evidence="1">Secreted</location>
    </subcellularLocation>
</comment>
<dbReference type="GO" id="GO:0090729">
    <property type="term" value="F:toxin activity"/>
    <property type="evidence" value="ECO:0007669"/>
    <property type="project" value="UniProtKB-KW"/>
</dbReference>
<dbReference type="PANTHER" id="PTHR10339">
    <property type="entry name" value="ADP-RIBOSYLTRANSFERASE"/>
    <property type="match status" value="1"/>
</dbReference>
<organism evidence="15 16">
    <name type="scientific">Fundulus heteroclitus</name>
    <name type="common">Killifish</name>
    <name type="synonym">Mummichog</name>
    <dbReference type="NCBI Taxonomy" id="8078"/>
    <lineage>
        <taxon>Eukaryota</taxon>
        <taxon>Metazoa</taxon>
        <taxon>Chordata</taxon>
        <taxon>Craniata</taxon>
        <taxon>Vertebrata</taxon>
        <taxon>Euteleostomi</taxon>
        <taxon>Actinopterygii</taxon>
        <taxon>Neopterygii</taxon>
        <taxon>Teleostei</taxon>
        <taxon>Neoteleostei</taxon>
        <taxon>Acanthomorphata</taxon>
        <taxon>Ovalentaria</taxon>
        <taxon>Atherinomorphae</taxon>
        <taxon>Cyprinodontiformes</taxon>
        <taxon>Fundulidae</taxon>
        <taxon>Fundulus</taxon>
    </lineage>
</organism>
<dbReference type="Gene3D" id="3.90.176.10">
    <property type="entry name" value="Toxin ADP-ribosyltransferase, Chain A, domain 1"/>
    <property type="match status" value="1"/>
</dbReference>
<evidence type="ECO:0000313" key="15">
    <source>
        <dbReference type="Ensembl" id="ENSFHEP00000012492.1"/>
    </source>
</evidence>
<keyword evidence="7" id="KW-0548">Nucleotidyltransferase</keyword>
<dbReference type="InterPro" id="IPR050999">
    <property type="entry name" value="ADP-ribosyltransferase_ARG"/>
</dbReference>
<keyword evidence="11 14" id="KW-0520">NAD</keyword>
<dbReference type="Pfam" id="PF01129">
    <property type="entry name" value="ART"/>
    <property type="match status" value="1"/>
</dbReference>
<name>A0A3Q2PJH7_FUNHE</name>
<evidence type="ECO:0000256" key="13">
    <source>
        <dbReference type="ARBA" id="ARBA00047597"/>
    </source>
</evidence>